<comment type="caution">
    <text evidence="2">The sequence shown here is derived from an EMBL/GenBank/DDBJ whole genome shotgun (WGS) entry which is preliminary data.</text>
</comment>
<organism evidence="2 3">
    <name type="scientific">Durusdinium trenchii</name>
    <dbReference type="NCBI Taxonomy" id="1381693"/>
    <lineage>
        <taxon>Eukaryota</taxon>
        <taxon>Sar</taxon>
        <taxon>Alveolata</taxon>
        <taxon>Dinophyceae</taxon>
        <taxon>Suessiales</taxon>
        <taxon>Symbiodiniaceae</taxon>
        <taxon>Durusdinium</taxon>
    </lineage>
</organism>
<dbReference type="Proteomes" id="UP001642464">
    <property type="component" value="Unassembled WGS sequence"/>
</dbReference>
<name>A0ABP0SHU3_9DINO</name>
<protein>
    <submittedName>
        <fullName evidence="2">Uncharacterized protein</fullName>
    </submittedName>
</protein>
<evidence type="ECO:0000313" key="3">
    <source>
        <dbReference type="Proteomes" id="UP001642464"/>
    </source>
</evidence>
<dbReference type="EMBL" id="CAXAMM010043829">
    <property type="protein sequence ID" value="CAK9111944.1"/>
    <property type="molecule type" value="Genomic_DNA"/>
</dbReference>
<gene>
    <name evidence="2" type="ORF">SCF082_LOCUS51919</name>
</gene>
<proteinExistence type="predicted"/>
<reference evidence="2 3" key="1">
    <citation type="submission" date="2024-02" db="EMBL/GenBank/DDBJ databases">
        <authorList>
            <person name="Chen Y."/>
            <person name="Shah S."/>
            <person name="Dougan E. K."/>
            <person name="Thang M."/>
            <person name="Chan C."/>
        </authorList>
    </citation>
    <scope>NUCLEOTIDE SEQUENCE [LARGE SCALE GENOMIC DNA]</scope>
</reference>
<keyword evidence="3" id="KW-1185">Reference proteome</keyword>
<accession>A0ABP0SHU3</accession>
<evidence type="ECO:0000256" key="1">
    <source>
        <dbReference type="SAM" id="MobiDB-lite"/>
    </source>
</evidence>
<evidence type="ECO:0000313" key="2">
    <source>
        <dbReference type="EMBL" id="CAK9111944.1"/>
    </source>
</evidence>
<feature type="region of interest" description="Disordered" evidence="1">
    <location>
        <begin position="121"/>
        <end position="142"/>
    </location>
</feature>
<sequence>MFGQRTKASETNFGQLETKALGWSREGALELMVRGASRGASGLKPIEENPEGLGVASTALPLDLGSASLTTSAVCNVSGLAEIFCECKDPAQDPPHVPARLNRRHDPHRFLDRVLHRDRHNEGPHFTFEDTDDKLGPTPGPSFEVDAVQSVQDLAAVMDQTHPPPGAVF</sequence>